<evidence type="ECO:0000313" key="7">
    <source>
        <dbReference type="Proteomes" id="UP000621436"/>
    </source>
</evidence>
<dbReference type="GO" id="GO:0003735">
    <property type="term" value="F:structural constituent of ribosome"/>
    <property type="evidence" value="ECO:0007669"/>
    <property type="project" value="InterPro"/>
</dbReference>
<dbReference type="RefSeq" id="WP_270453689.1">
    <property type="nucleotide sequence ID" value="NZ_JADPIE010000003.1"/>
</dbReference>
<dbReference type="HAMAP" id="MF_00340">
    <property type="entry name" value="Ribosomal_bL32"/>
    <property type="match status" value="1"/>
</dbReference>
<dbReference type="Pfam" id="PF01783">
    <property type="entry name" value="Ribosomal_L32p"/>
    <property type="match status" value="1"/>
</dbReference>
<keyword evidence="3 5" id="KW-0687">Ribonucleoprotein</keyword>
<reference evidence="6" key="1">
    <citation type="submission" date="2020-11" db="EMBL/GenBank/DDBJ databases">
        <title>Halonatronomonas betainensis gen. nov., sp. nov. a novel haloalkaliphilic representative of the family Halanaerobiacae capable of betaine degradation.</title>
        <authorList>
            <person name="Boltyanskaya Y."/>
            <person name="Kevbrin V."/>
            <person name="Detkova E."/>
            <person name="Grouzdev D.S."/>
            <person name="Koziaeva V."/>
            <person name="Zhilina T."/>
        </authorList>
    </citation>
    <scope>NUCLEOTIDE SEQUENCE</scope>
    <source>
        <strain evidence="6">Z-7014</strain>
    </source>
</reference>
<gene>
    <name evidence="5 6" type="primary">rpmF</name>
    <name evidence="6" type="ORF">I0Q91_06800</name>
</gene>
<dbReference type="GO" id="GO:0015934">
    <property type="term" value="C:large ribosomal subunit"/>
    <property type="evidence" value="ECO:0007669"/>
    <property type="project" value="InterPro"/>
</dbReference>
<protein>
    <recommendedName>
        <fullName evidence="4 5">Large ribosomal subunit protein bL32</fullName>
    </recommendedName>
</protein>
<dbReference type="NCBIfam" id="TIGR01031">
    <property type="entry name" value="rpmF_bact"/>
    <property type="match status" value="1"/>
</dbReference>
<evidence type="ECO:0000256" key="5">
    <source>
        <dbReference type="HAMAP-Rule" id="MF_00340"/>
    </source>
</evidence>
<evidence type="ECO:0000256" key="4">
    <source>
        <dbReference type="ARBA" id="ARBA00035178"/>
    </source>
</evidence>
<organism evidence="6 7">
    <name type="scientific">Halonatronomonas betaini</name>
    <dbReference type="NCBI Taxonomy" id="2778430"/>
    <lineage>
        <taxon>Bacteria</taxon>
        <taxon>Bacillati</taxon>
        <taxon>Bacillota</taxon>
        <taxon>Clostridia</taxon>
        <taxon>Halanaerobiales</taxon>
        <taxon>Halarsenatibacteraceae</taxon>
        <taxon>Halonatronomonas</taxon>
    </lineage>
</organism>
<keyword evidence="7" id="KW-1185">Reference proteome</keyword>
<dbReference type="SUPFAM" id="SSF57829">
    <property type="entry name" value="Zn-binding ribosomal proteins"/>
    <property type="match status" value="1"/>
</dbReference>
<evidence type="ECO:0000256" key="3">
    <source>
        <dbReference type="ARBA" id="ARBA00023274"/>
    </source>
</evidence>
<accession>A0A931APY8</accession>
<dbReference type="EMBL" id="JADPIE010000003">
    <property type="protein sequence ID" value="MBF8436777.1"/>
    <property type="molecule type" value="Genomic_DNA"/>
</dbReference>
<sequence>MAVPKKRTSKSRKRKRRTHWKLKSPNLIECSNCTAQILPHRVCPECGHYKGKEITSN</sequence>
<dbReference type="PANTHER" id="PTHR35534:SF2">
    <property type="entry name" value="LARGE RIBOSOMAL SUBUNIT PROTEIN BL32"/>
    <property type="match status" value="1"/>
</dbReference>
<evidence type="ECO:0000256" key="2">
    <source>
        <dbReference type="ARBA" id="ARBA00022980"/>
    </source>
</evidence>
<keyword evidence="2 5" id="KW-0689">Ribosomal protein</keyword>
<evidence type="ECO:0000256" key="1">
    <source>
        <dbReference type="ARBA" id="ARBA00008560"/>
    </source>
</evidence>
<dbReference type="GO" id="GO:0006412">
    <property type="term" value="P:translation"/>
    <property type="evidence" value="ECO:0007669"/>
    <property type="project" value="UniProtKB-UniRule"/>
</dbReference>
<proteinExistence type="inferred from homology"/>
<dbReference type="InterPro" id="IPR002677">
    <property type="entry name" value="Ribosomal_bL32"/>
</dbReference>
<dbReference type="InterPro" id="IPR044957">
    <property type="entry name" value="Ribosomal_bL32_bact"/>
</dbReference>
<comment type="similarity">
    <text evidence="1 5">Belongs to the bacterial ribosomal protein bL32 family.</text>
</comment>
<evidence type="ECO:0000313" key="6">
    <source>
        <dbReference type="EMBL" id="MBF8436777.1"/>
    </source>
</evidence>
<dbReference type="AlphaFoldDB" id="A0A931APY8"/>
<name>A0A931APY8_9FIRM</name>
<comment type="caution">
    <text evidence="6">The sequence shown here is derived from an EMBL/GenBank/DDBJ whole genome shotgun (WGS) entry which is preliminary data.</text>
</comment>
<dbReference type="PANTHER" id="PTHR35534">
    <property type="entry name" value="50S RIBOSOMAL PROTEIN L32"/>
    <property type="match status" value="1"/>
</dbReference>
<dbReference type="Proteomes" id="UP000621436">
    <property type="component" value="Unassembled WGS sequence"/>
</dbReference>
<dbReference type="InterPro" id="IPR011332">
    <property type="entry name" value="Ribosomal_zn-bd"/>
</dbReference>